<reference evidence="1" key="1">
    <citation type="submission" date="2007-11" db="EMBL/GenBank/DDBJ databases">
        <authorList>
            <person name="Fulton L."/>
            <person name="Clifton S."/>
            <person name="Fulton B."/>
            <person name="Xu J."/>
            <person name="Minx P."/>
            <person name="Pepin K.H."/>
            <person name="Johnson M."/>
            <person name="Thiruvilangam P."/>
            <person name="Bhonagiri V."/>
            <person name="Nash W.E."/>
            <person name="Mardis E.R."/>
            <person name="Wilson R.K."/>
        </authorList>
    </citation>
    <scope>NUCLEOTIDE SEQUENCE [LARGE SCALE GENOMIC DNA]</scope>
    <source>
        <strain evidence="1">DSM 1402</strain>
    </source>
</reference>
<sequence>MWIILIHFLTPPCSLIVCQIAFASKPAFATIMAKAESQF</sequence>
<dbReference type="AlphaFoldDB" id="B0N8A5"/>
<evidence type="ECO:0000313" key="1">
    <source>
        <dbReference type="EMBL" id="EDS18042.1"/>
    </source>
</evidence>
<reference evidence="1" key="2">
    <citation type="submission" date="2014-06" db="EMBL/GenBank/DDBJ databases">
        <title>Draft genome sequence of Clostridium ramosum(DSM 1402).</title>
        <authorList>
            <person name="Sudarsanam P."/>
            <person name="Ley R."/>
            <person name="Guruge J."/>
            <person name="Turnbaugh P.J."/>
            <person name="Mahowald M."/>
            <person name="Liep D."/>
            <person name="Gordon J."/>
        </authorList>
    </citation>
    <scope>NUCLEOTIDE SEQUENCE</scope>
    <source>
        <strain evidence="1">DSM 1402</strain>
    </source>
</reference>
<comment type="caution">
    <text evidence="1">The sequence shown here is derived from an EMBL/GenBank/DDBJ whole genome shotgun (WGS) entry which is preliminary data.</text>
</comment>
<dbReference type="Proteomes" id="UP000005798">
    <property type="component" value="Unassembled WGS sequence"/>
</dbReference>
<dbReference type="HOGENOM" id="CLU_3309458_0_0_9"/>
<dbReference type="EMBL" id="ABFX02000008">
    <property type="protein sequence ID" value="EDS18042.1"/>
    <property type="molecule type" value="Genomic_DNA"/>
</dbReference>
<proteinExistence type="predicted"/>
<name>B0N8A5_9FIRM</name>
<organism evidence="1 2">
    <name type="scientific">Thomasclavelia ramosa DSM 1402</name>
    <dbReference type="NCBI Taxonomy" id="445974"/>
    <lineage>
        <taxon>Bacteria</taxon>
        <taxon>Bacillati</taxon>
        <taxon>Bacillota</taxon>
        <taxon>Erysipelotrichia</taxon>
        <taxon>Erysipelotrichales</taxon>
        <taxon>Coprobacillaceae</taxon>
        <taxon>Thomasclavelia</taxon>
    </lineage>
</organism>
<accession>B0N8A5</accession>
<evidence type="ECO:0000313" key="2">
    <source>
        <dbReference type="Proteomes" id="UP000005798"/>
    </source>
</evidence>
<keyword evidence="2" id="KW-1185">Reference proteome</keyword>
<gene>
    <name evidence="1" type="ORF">CLORAM_02838</name>
</gene>
<protein>
    <submittedName>
        <fullName evidence="1">Uncharacterized protein</fullName>
    </submittedName>
</protein>